<evidence type="ECO:0000313" key="1">
    <source>
        <dbReference type="EMBL" id="CAD7087803.1"/>
    </source>
</evidence>
<organism evidence="1 2">
    <name type="scientific">Hermetia illucens</name>
    <name type="common">Black soldier fly</name>
    <dbReference type="NCBI Taxonomy" id="343691"/>
    <lineage>
        <taxon>Eukaryota</taxon>
        <taxon>Metazoa</taxon>
        <taxon>Ecdysozoa</taxon>
        <taxon>Arthropoda</taxon>
        <taxon>Hexapoda</taxon>
        <taxon>Insecta</taxon>
        <taxon>Pterygota</taxon>
        <taxon>Neoptera</taxon>
        <taxon>Endopterygota</taxon>
        <taxon>Diptera</taxon>
        <taxon>Brachycera</taxon>
        <taxon>Stratiomyomorpha</taxon>
        <taxon>Stratiomyidae</taxon>
        <taxon>Hermetiinae</taxon>
        <taxon>Hermetia</taxon>
    </lineage>
</organism>
<sequence>MNKVNQDNKIQFKGISGAGESPIGKAVIDCLIDSKSFNIEFHVVERYILEDYGAFLCTDFLKKQNASFSLRDNILSCGDISIKIENDDFKLPSGHEALRFGRVNENIDEVVFVPEINTECLTVSNSIGLIDETNRVPISILNTGDSAVICRVNQIEVHKIHEAILENKMLDNPVICDEHMNAEEKASIYEIIKEYKDIFDEIDPKI</sequence>
<name>A0A7R8YVY0_HERIL</name>
<protein>
    <submittedName>
        <fullName evidence="1">Uncharacterized protein</fullName>
    </submittedName>
</protein>
<proteinExistence type="predicted"/>
<dbReference type="Proteomes" id="UP000594454">
    <property type="component" value="Chromosome 4"/>
</dbReference>
<keyword evidence="2" id="KW-1185">Reference proteome</keyword>
<evidence type="ECO:0000313" key="2">
    <source>
        <dbReference type="Proteomes" id="UP000594454"/>
    </source>
</evidence>
<gene>
    <name evidence="1" type="ORF">HERILL_LOCUS10484</name>
</gene>
<dbReference type="EMBL" id="LR899012">
    <property type="protein sequence ID" value="CAD7087803.1"/>
    <property type="molecule type" value="Genomic_DNA"/>
</dbReference>
<reference evidence="1 2" key="1">
    <citation type="submission" date="2020-11" db="EMBL/GenBank/DDBJ databases">
        <authorList>
            <person name="Wallbank WR R."/>
            <person name="Pardo Diaz C."/>
            <person name="Kozak K."/>
            <person name="Martin S."/>
            <person name="Jiggins C."/>
            <person name="Moest M."/>
            <person name="Warren A I."/>
            <person name="Generalovic N T."/>
            <person name="Byers J.R.P. K."/>
            <person name="Montejo-Kovacevich G."/>
            <person name="Yen C E."/>
        </authorList>
    </citation>
    <scope>NUCLEOTIDE SEQUENCE [LARGE SCALE GENOMIC DNA]</scope>
</reference>
<accession>A0A7R8YVY0</accession>
<dbReference type="AlphaFoldDB" id="A0A7R8YVY0"/>
<dbReference type="InParanoid" id="A0A7R8YVY0"/>